<dbReference type="InterPro" id="IPR009739">
    <property type="entry name" value="LprI-like_N"/>
</dbReference>
<feature type="domain" description="Lysozyme inhibitor LprI-like N-terminal" evidence="1">
    <location>
        <begin position="56"/>
        <end position="145"/>
    </location>
</feature>
<dbReference type="Pfam" id="PF07007">
    <property type="entry name" value="LprI"/>
    <property type="match status" value="1"/>
</dbReference>
<protein>
    <submittedName>
        <fullName evidence="2">DUF1311 domain-containing protein</fullName>
    </submittedName>
</protein>
<name>A0A6L3SP29_9HYPH</name>
<evidence type="ECO:0000313" key="3">
    <source>
        <dbReference type="Proteomes" id="UP000474159"/>
    </source>
</evidence>
<accession>A0A6L3SP29</accession>
<sequence length="156" mass="17542">MPGRSGEVLMRNITQPITVAATFGFLVLGASEAQARGPAAPKVERSAFAKAAIGCAERVRTTADTRACWISQIDKAQKKLDREYQRFLKAIPSDKQKDVASAQEAWRRYSTSQCDLYMSVFEGTMWHPLSDQCVLRKVEERTRELAEVRREYEAGP</sequence>
<keyword evidence="3" id="KW-1185">Reference proteome</keyword>
<comment type="caution">
    <text evidence="2">The sequence shown here is derived from an EMBL/GenBank/DDBJ whole genome shotgun (WGS) entry which is preliminary data.</text>
</comment>
<dbReference type="EMBL" id="VZZK01000061">
    <property type="protein sequence ID" value="KAB1070607.1"/>
    <property type="molecule type" value="Genomic_DNA"/>
</dbReference>
<gene>
    <name evidence="2" type="ORF">F6X53_29935</name>
</gene>
<reference evidence="2 3" key="1">
    <citation type="submission" date="2019-09" db="EMBL/GenBank/DDBJ databases">
        <title>YIM 48816 draft genome.</title>
        <authorList>
            <person name="Jiang L."/>
        </authorList>
    </citation>
    <scope>NUCLEOTIDE SEQUENCE [LARGE SCALE GENOMIC DNA]</scope>
    <source>
        <strain evidence="2 3">YIM 48816</strain>
    </source>
</reference>
<dbReference type="Gene3D" id="1.20.1270.180">
    <property type="match status" value="1"/>
</dbReference>
<evidence type="ECO:0000313" key="2">
    <source>
        <dbReference type="EMBL" id="KAB1070607.1"/>
    </source>
</evidence>
<organism evidence="2 3">
    <name type="scientific">Methylobacterium soli</name>
    <dbReference type="NCBI Taxonomy" id="553447"/>
    <lineage>
        <taxon>Bacteria</taxon>
        <taxon>Pseudomonadati</taxon>
        <taxon>Pseudomonadota</taxon>
        <taxon>Alphaproteobacteria</taxon>
        <taxon>Hyphomicrobiales</taxon>
        <taxon>Methylobacteriaceae</taxon>
        <taxon>Methylobacterium</taxon>
    </lineage>
</organism>
<evidence type="ECO:0000259" key="1">
    <source>
        <dbReference type="Pfam" id="PF07007"/>
    </source>
</evidence>
<dbReference type="Proteomes" id="UP000474159">
    <property type="component" value="Unassembled WGS sequence"/>
</dbReference>
<proteinExistence type="predicted"/>
<dbReference type="AlphaFoldDB" id="A0A6L3SP29"/>